<dbReference type="SUPFAM" id="SSF55424">
    <property type="entry name" value="FAD/NAD-linked reductases, dimerisation (C-terminal) domain"/>
    <property type="match status" value="1"/>
</dbReference>
<dbReference type="Gene3D" id="3.50.50.60">
    <property type="entry name" value="FAD/NAD(P)-binding domain"/>
    <property type="match status" value="2"/>
</dbReference>
<name>A0ABU5JE29_9ACTN</name>
<comment type="cofactor">
    <cofactor evidence="1">
        <name>FAD</name>
        <dbReference type="ChEBI" id="CHEBI:57692"/>
    </cofactor>
</comment>
<dbReference type="RefSeq" id="WP_322440921.1">
    <property type="nucleotide sequence ID" value="NZ_JAXOTQ010000017.1"/>
</dbReference>
<evidence type="ECO:0000256" key="4">
    <source>
        <dbReference type="ARBA" id="ARBA00023002"/>
    </source>
</evidence>
<dbReference type="EMBL" id="JAXOTQ010000017">
    <property type="protein sequence ID" value="MDZ5490854.1"/>
    <property type="molecule type" value="Genomic_DNA"/>
</dbReference>
<dbReference type="InterPro" id="IPR028202">
    <property type="entry name" value="Reductase_C"/>
</dbReference>
<keyword evidence="2" id="KW-0285">Flavoprotein</keyword>
<proteinExistence type="predicted"/>
<keyword evidence="4" id="KW-0560">Oxidoreductase</keyword>
<evidence type="ECO:0000256" key="2">
    <source>
        <dbReference type="ARBA" id="ARBA00022630"/>
    </source>
</evidence>
<dbReference type="PANTHER" id="PTHR43557">
    <property type="entry name" value="APOPTOSIS-INDUCING FACTOR 1"/>
    <property type="match status" value="1"/>
</dbReference>
<dbReference type="Pfam" id="PF14759">
    <property type="entry name" value="Reductase_C"/>
    <property type="match status" value="1"/>
</dbReference>
<keyword evidence="3" id="KW-0274">FAD</keyword>
<dbReference type="InterPro" id="IPR036188">
    <property type="entry name" value="FAD/NAD-bd_sf"/>
</dbReference>
<evidence type="ECO:0000259" key="5">
    <source>
        <dbReference type="Pfam" id="PF07992"/>
    </source>
</evidence>
<dbReference type="InterPro" id="IPR050446">
    <property type="entry name" value="FAD-oxidoreductase/Apoptosis"/>
</dbReference>
<dbReference type="InterPro" id="IPR023753">
    <property type="entry name" value="FAD/NAD-binding_dom"/>
</dbReference>
<dbReference type="InterPro" id="IPR016156">
    <property type="entry name" value="FAD/NAD-linked_Rdtase_dimer_sf"/>
</dbReference>
<dbReference type="Gene3D" id="3.30.390.30">
    <property type="match status" value="1"/>
</dbReference>
<accession>A0ABU5JE29</accession>
<dbReference type="Proteomes" id="UP001290101">
    <property type="component" value="Unassembled WGS sequence"/>
</dbReference>
<organism evidence="7 8">
    <name type="scientific">Micromonospora sicca</name>
    <dbReference type="NCBI Taxonomy" id="2202420"/>
    <lineage>
        <taxon>Bacteria</taxon>
        <taxon>Bacillati</taxon>
        <taxon>Actinomycetota</taxon>
        <taxon>Actinomycetes</taxon>
        <taxon>Micromonosporales</taxon>
        <taxon>Micromonosporaceae</taxon>
        <taxon>Micromonospora</taxon>
    </lineage>
</organism>
<evidence type="ECO:0000256" key="3">
    <source>
        <dbReference type="ARBA" id="ARBA00022827"/>
    </source>
</evidence>
<gene>
    <name evidence="7" type="ORF">U2F25_15495</name>
</gene>
<evidence type="ECO:0000259" key="6">
    <source>
        <dbReference type="Pfam" id="PF14759"/>
    </source>
</evidence>
<dbReference type="SUPFAM" id="SSF51905">
    <property type="entry name" value="FAD/NAD(P)-binding domain"/>
    <property type="match status" value="1"/>
</dbReference>
<evidence type="ECO:0000313" key="8">
    <source>
        <dbReference type="Proteomes" id="UP001290101"/>
    </source>
</evidence>
<dbReference type="PRINTS" id="PR00368">
    <property type="entry name" value="FADPNR"/>
</dbReference>
<sequence length="417" mass="43662">MNGGVLIVGASQAGVHLAASLRDYGHDAAITVVGAESHPPYERPPLSKAFLAGTADIATLPLRTGSFYAEQRITVLAAERVTRLHLSPSGPPGSGTALTDRGRTLTFDRLALTVGARPRRLHVPGVGLDGVCYLRGVDDAAQIRTHLAAARDVVVVGGGFIGLEVAAVARSEGANVTVVEAADRLIARSVAPEISEFYRRAHIRRGTRIRLGAGVAAIEGEHGRVTGVQLVDGELLPAGLVVVGVGVVPRTELAEQLGLRCDGGIVVDEYARTSESAVVAAGDCTAAPDPLTGEGRMRLESVPNAVAQARAAAATLVGRQQPYTDVPWFWSDQYDLKLQIAGVPIGYDQLVVRGDPDGESFSVLYYRGGRLLAINAVNNTRDYLTVRKALASGMSIPAEGAAASDVPLKELLLRPAA</sequence>
<dbReference type="PRINTS" id="PR00411">
    <property type="entry name" value="PNDRDTASEI"/>
</dbReference>
<feature type="domain" description="FAD/NAD(P)-binding" evidence="5">
    <location>
        <begin position="5"/>
        <end position="309"/>
    </location>
</feature>
<dbReference type="PANTHER" id="PTHR43557:SF2">
    <property type="entry name" value="RIESKE DOMAIN-CONTAINING PROTEIN-RELATED"/>
    <property type="match status" value="1"/>
</dbReference>
<keyword evidence="8" id="KW-1185">Reference proteome</keyword>
<evidence type="ECO:0000256" key="1">
    <source>
        <dbReference type="ARBA" id="ARBA00001974"/>
    </source>
</evidence>
<evidence type="ECO:0000313" key="7">
    <source>
        <dbReference type="EMBL" id="MDZ5490854.1"/>
    </source>
</evidence>
<feature type="domain" description="Reductase C-terminal" evidence="6">
    <location>
        <begin position="328"/>
        <end position="412"/>
    </location>
</feature>
<comment type="caution">
    <text evidence="7">The sequence shown here is derived from an EMBL/GenBank/DDBJ whole genome shotgun (WGS) entry which is preliminary data.</text>
</comment>
<reference evidence="7 8" key="1">
    <citation type="submission" date="2023-12" db="EMBL/GenBank/DDBJ databases">
        <title>Micromonospora sp. nov., isolated from Atacama Desert.</title>
        <authorList>
            <person name="Carro L."/>
            <person name="Golinska P."/>
            <person name="Klenk H.-P."/>
            <person name="Goodfellow M."/>
        </authorList>
    </citation>
    <scope>NUCLEOTIDE SEQUENCE [LARGE SCALE GENOMIC DNA]</scope>
    <source>
        <strain evidence="7 8">4G53</strain>
    </source>
</reference>
<dbReference type="Pfam" id="PF07992">
    <property type="entry name" value="Pyr_redox_2"/>
    <property type="match status" value="1"/>
</dbReference>
<protein>
    <submittedName>
        <fullName evidence="7">FAD-dependent oxidoreductase</fullName>
    </submittedName>
</protein>